<gene>
    <name evidence="1" type="ORF">GH714_044097</name>
</gene>
<comment type="caution">
    <text evidence="1">The sequence shown here is derived from an EMBL/GenBank/DDBJ whole genome shotgun (WGS) entry which is preliminary data.</text>
</comment>
<dbReference type="EMBL" id="JAAGAX010000191">
    <property type="protein sequence ID" value="KAF2282491.1"/>
    <property type="molecule type" value="Genomic_DNA"/>
</dbReference>
<accession>A0A6A6K0Z2</accession>
<dbReference type="Proteomes" id="UP000467840">
    <property type="component" value="Unassembled WGS sequence"/>
</dbReference>
<dbReference type="AlphaFoldDB" id="A0A6A6K0Z2"/>
<sequence length="156" mass="17112">MSMSKAEGPHKAGLRSVGTRHQEYALEGDASGFDITRDEYEAALAASKQPEWDGEGLPPVGCECEAFDGVSWFPVVIVGRYDGFAFAWNYDQRKTLTVNEVHSVNFRPIITEAERKREEAILAMRESLGHAAGLIEVGNIYRAIAAGKIPGIKLDD</sequence>
<name>A0A6A6K0Z2_HEVBR</name>
<protein>
    <submittedName>
        <fullName evidence="1">Uncharacterized protein</fullName>
    </submittedName>
</protein>
<evidence type="ECO:0000313" key="2">
    <source>
        <dbReference type="Proteomes" id="UP000467840"/>
    </source>
</evidence>
<proteinExistence type="predicted"/>
<keyword evidence="2" id="KW-1185">Reference proteome</keyword>
<organism evidence="1 2">
    <name type="scientific">Hevea brasiliensis</name>
    <name type="common">Para rubber tree</name>
    <name type="synonym">Siphonia brasiliensis</name>
    <dbReference type="NCBI Taxonomy" id="3981"/>
    <lineage>
        <taxon>Eukaryota</taxon>
        <taxon>Viridiplantae</taxon>
        <taxon>Streptophyta</taxon>
        <taxon>Embryophyta</taxon>
        <taxon>Tracheophyta</taxon>
        <taxon>Spermatophyta</taxon>
        <taxon>Magnoliopsida</taxon>
        <taxon>eudicotyledons</taxon>
        <taxon>Gunneridae</taxon>
        <taxon>Pentapetalae</taxon>
        <taxon>rosids</taxon>
        <taxon>fabids</taxon>
        <taxon>Malpighiales</taxon>
        <taxon>Euphorbiaceae</taxon>
        <taxon>Crotonoideae</taxon>
        <taxon>Micrandreae</taxon>
        <taxon>Hevea</taxon>
    </lineage>
</organism>
<reference evidence="1 2" key="1">
    <citation type="journal article" date="2020" name="Mol. Plant">
        <title>The Chromosome-Based Rubber Tree Genome Provides New Insights into Spurge Genome Evolution and Rubber Biosynthesis.</title>
        <authorList>
            <person name="Liu J."/>
            <person name="Shi C."/>
            <person name="Shi C.C."/>
            <person name="Li W."/>
            <person name="Zhang Q.J."/>
            <person name="Zhang Y."/>
            <person name="Li K."/>
            <person name="Lu H.F."/>
            <person name="Shi C."/>
            <person name="Zhu S.T."/>
            <person name="Xiao Z.Y."/>
            <person name="Nan H."/>
            <person name="Yue Y."/>
            <person name="Zhu X.G."/>
            <person name="Wu Y."/>
            <person name="Hong X.N."/>
            <person name="Fan G.Y."/>
            <person name="Tong Y."/>
            <person name="Zhang D."/>
            <person name="Mao C.L."/>
            <person name="Liu Y.L."/>
            <person name="Hao S.J."/>
            <person name="Liu W.Q."/>
            <person name="Lv M.Q."/>
            <person name="Zhang H.B."/>
            <person name="Liu Y."/>
            <person name="Hu-Tang G.R."/>
            <person name="Wang J.P."/>
            <person name="Wang J.H."/>
            <person name="Sun Y.H."/>
            <person name="Ni S.B."/>
            <person name="Chen W.B."/>
            <person name="Zhang X.C."/>
            <person name="Jiao Y.N."/>
            <person name="Eichler E.E."/>
            <person name="Li G.H."/>
            <person name="Liu X."/>
            <person name="Gao L.Z."/>
        </authorList>
    </citation>
    <scope>NUCLEOTIDE SEQUENCE [LARGE SCALE GENOMIC DNA]</scope>
    <source>
        <strain evidence="2">cv. GT1</strain>
        <tissue evidence="1">Leaf</tissue>
    </source>
</reference>
<evidence type="ECO:0000313" key="1">
    <source>
        <dbReference type="EMBL" id="KAF2282491.1"/>
    </source>
</evidence>